<dbReference type="RefSeq" id="WP_321396649.1">
    <property type="nucleotide sequence ID" value="NZ_CP139487.1"/>
</dbReference>
<dbReference type="EMBL" id="CP139487">
    <property type="protein sequence ID" value="WPU65687.1"/>
    <property type="molecule type" value="Genomic_DNA"/>
</dbReference>
<dbReference type="GO" id="GO:0016798">
    <property type="term" value="F:hydrolase activity, acting on glycosyl bonds"/>
    <property type="evidence" value="ECO:0007669"/>
    <property type="project" value="UniProtKB-KW"/>
</dbReference>
<dbReference type="AlphaFoldDB" id="A0AAX4HR31"/>
<gene>
    <name evidence="1" type="ORF">SOO65_02910</name>
</gene>
<organism evidence="1 2">
    <name type="scientific">Peredibacter starrii</name>
    <dbReference type="NCBI Taxonomy" id="28202"/>
    <lineage>
        <taxon>Bacteria</taxon>
        <taxon>Pseudomonadati</taxon>
        <taxon>Bdellovibrionota</taxon>
        <taxon>Bacteriovoracia</taxon>
        <taxon>Bacteriovoracales</taxon>
        <taxon>Bacteriovoracaceae</taxon>
        <taxon>Peredibacter</taxon>
    </lineage>
</organism>
<dbReference type="KEGG" id="psti:SOO65_02910"/>
<keyword evidence="1" id="KW-0326">Glycosidase</keyword>
<proteinExistence type="predicted"/>
<accession>A0AAX4HR31</accession>
<dbReference type="EC" id="3.2.1.-" evidence="1"/>
<reference evidence="1 2" key="1">
    <citation type="submission" date="2023-11" db="EMBL/GenBank/DDBJ databases">
        <title>Peredibacter starrii A3.12.</title>
        <authorList>
            <person name="Mitchell R.J."/>
        </authorList>
    </citation>
    <scope>NUCLEOTIDE SEQUENCE [LARGE SCALE GENOMIC DNA]</scope>
    <source>
        <strain evidence="1 2">A3.12</strain>
    </source>
</reference>
<dbReference type="InterPro" id="IPR015943">
    <property type="entry name" value="WD40/YVTN_repeat-like_dom_sf"/>
</dbReference>
<evidence type="ECO:0000313" key="2">
    <source>
        <dbReference type="Proteomes" id="UP001324634"/>
    </source>
</evidence>
<sequence length="274" mass="30044">MFILSKTSGPSANEIYIGGNAGAAGFYLRKSNNSGSSWNLVDSNPAFLSDPHVTVSPDGTVYYMGKNGANCNLRKGTANGTIWSTIQTFPIKPGSIGCDTRALEAFSDGSLWLSVRELGVGPVNQGVIYRSTDGGATFTEVFRESQILHHQTIKRLANGDVLAQSYYTVMKTSDNGVSWQVLYDGTPTLNEVKEFALDTVGRLYVLDDNNRVWAQNQFDQSWFVTYDYTLINMLYGRELTKITDCGNNSGVCVLAKYEQRIVGAVNEMIPLVVP</sequence>
<evidence type="ECO:0000313" key="1">
    <source>
        <dbReference type="EMBL" id="WPU65687.1"/>
    </source>
</evidence>
<keyword evidence="2" id="KW-1185">Reference proteome</keyword>
<name>A0AAX4HR31_9BACT</name>
<dbReference type="Proteomes" id="UP001324634">
    <property type="component" value="Chromosome"/>
</dbReference>
<protein>
    <submittedName>
        <fullName evidence="1">Sialidase family protein</fullName>
        <ecNumber evidence="1">3.2.1.-</ecNumber>
    </submittedName>
</protein>
<dbReference type="SUPFAM" id="SSF110296">
    <property type="entry name" value="Oligoxyloglucan reducing end-specific cellobiohydrolase"/>
    <property type="match status" value="1"/>
</dbReference>
<dbReference type="CDD" id="cd15482">
    <property type="entry name" value="Sialidase_non-viral"/>
    <property type="match status" value="1"/>
</dbReference>
<dbReference type="Gene3D" id="2.130.10.10">
    <property type="entry name" value="YVTN repeat-like/Quinoprotein amine dehydrogenase"/>
    <property type="match status" value="1"/>
</dbReference>
<keyword evidence="1" id="KW-0378">Hydrolase</keyword>